<dbReference type="InterPro" id="IPR037401">
    <property type="entry name" value="SnoaL-like"/>
</dbReference>
<dbReference type="InterPro" id="IPR032710">
    <property type="entry name" value="NTF2-like_dom_sf"/>
</dbReference>
<dbReference type="Pfam" id="PF12680">
    <property type="entry name" value="SnoaL_2"/>
    <property type="match status" value="1"/>
</dbReference>
<sequence length="144" mass="15726">MSELLNLPPAVAKGLAAWHEMVATEDMSDLESLIHPNAVFSSPAYWNPYTGSAAVAHVLQCALSVFTDFTYHRQFATEDGHHVTLEFSAKVGDLELKGVDLIGYDADGLIERFEVMIRPLRGLAALAEEMKQRVDLTVLGKAPG</sequence>
<gene>
    <name evidence="2" type="ORF">GCM10009547_47250</name>
</gene>
<protein>
    <submittedName>
        <fullName evidence="2">Nuclear transport factor 2 family protein</fullName>
    </submittedName>
</protein>
<evidence type="ECO:0000259" key="1">
    <source>
        <dbReference type="Pfam" id="PF12680"/>
    </source>
</evidence>
<accession>A0ABN1HC27</accession>
<evidence type="ECO:0000313" key="2">
    <source>
        <dbReference type="EMBL" id="GAA0637383.1"/>
    </source>
</evidence>
<comment type="caution">
    <text evidence="2">The sequence shown here is derived from an EMBL/GenBank/DDBJ whole genome shotgun (WGS) entry which is preliminary data.</text>
</comment>
<reference evidence="2 3" key="1">
    <citation type="journal article" date="2019" name="Int. J. Syst. Evol. Microbiol.">
        <title>The Global Catalogue of Microorganisms (GCM) 10K type strain sequencing project: providing services to taxonomists for standard genome sequencing and annotation.</title>
        <authorList>
            <consortium name="The Broad Institute Genomics Platform"/>
            <consortium name="The Broad Institute Genome Sequencing Center for Infectious Disease"/>
            <person name="Wu L."/>
            <person name="Ma J."/>
        </authorList>
    </citation>
    <scope>NUCLEOTIDE SEQUENCE [LARGE SCALE GENOMIC DNA]</scope>
    <source>
        <strain evidence="2 3">JCM 10671</strain>
    </source>
</reference>
<keyword evidence="3" id="KW-1185">Reference proteome</keyword>
<evidence type="ECO:0000313" key="3">
    <source>
        <dbReference type="Proteomes" id="UP001500957"/>
    </source>
</evidence>
<dbReference type="SUPFAM" id="SSF54427">
    <property type="entry name" value="NTF2-like"/>
    <property type="match status" value="1"/>
</dbReference>
<name>A0ABN1HC27_9ACTN</name>
<dbReference type="EMBL" id="BAAAHE010000052">
    <property type="protein sequence ID" value="GAA0637383.1"/>
    <property type="molecule type" value="Genomic_DNA"/>
</dbReference>
<organism evidence="2 3">
    <name type="scientific">Sporichthya brevicatena</name>
    <dbReference type="NCBI Taxonomy" id="171442"/>
    <lineage>
        <taxon>Bacteria</taxon>
        <taxon>Bacillati</taxon>
        <taxon>Actinomycetota</taxon>
        <taxon>Actinomycetes</taxon>
        <taxon>Sporichthyales</taxon>
        <taxon>Sporichthyaceae</taxon>
        <taxon>Sporichthya</taxon>
    </lineage>
</organism>
<proteinExistence type="predicted"/>
<dbReference type="Gene3D" id="3.10.450.50">
    <property type="match status" value="1"/>
</dbReference>
<feature type="domain" description="SnoaL-like" evidence="1">
    <location>
        <begin position="16"/>
        <end position="110"/>
    </location>
</feature>
<dbReference type="Proteomes" id="UP001500957">
    <property type="component" value="Unassembled WGS sequence"/>
</dbReference>
<dbReference type="RefSeq" id="WP_344609482.1">
    <property type="nucleotide sequence ID" value="NZ_BAAAHE010000052.1"/>
</dbReference>